<evidence type="ECO:0000256" key="5">
    <source>
        <dbReference type="ARBA" id="ARBA00022741"/>
    </source>
</evidence>
<dbReference type="PIRSF" id="PIRSF001296">
    <property type="entry name" value="K_ATPase_KdpC"/>
    <property type="match status" value="1"/>
</dbReference>
<evidence type="ECO:0000256" key="11">
    <source>
        <dbReference type="HAMAP-Rule" id="MF_00276"/>
    </source>
</evidence>
<dbReference type="RefSeq" id="WP_074927411.1">
    <property type="nucleotide sequence ID" value="NZ_FPBL01000002.1"/>
</dbReference>
<dbReference type="NCBIfam" id="TIGR00681">
    <property type="entry name" value="kdpC"/>
    <property type="match status" value="1"/>
</dbReference>
<dbReference type="Proteomes" id="UP000183926">
    <property type="component" value="Unassembled WGS sequence"/>
</dbReference>
<keyword evidence="2 11" id="KW-1003">Cell membrane</keyword>
<accession>A0A1I7GCC9</accession>
<dbReference type="HAMAP" id="MF_00276">
    <property type="entry name" value="KdpC"/>
    <property type="match status" value="1"/>
</dbReference>
<evidence type="ECO:0000256" key="3">
    <source>
        <dbReference type="ARBA" id="ARBA00022538"/>
    </source>
</evidence>
<dbReference type="GO" id="GO:0008556">
    <property type="term" value="F:P-type potassium transmembrane transporter activity"/>
    <property type="evidence" value="ECO:0007669"/>
    <property type="project" value="InterPro"/>
</dbReference>
<evidence type="ECO:0000256" key="2">
    <source>
        <dbReference type="ARBA" id="ARBA00022475"/>
    </source>
</evidence>
<keyword evidence="7 11" id="KW-0630">Potassium</keyword>
<dbReference type="NCBIfam" id="NF001454">
    <property type="entry name" value="PRK00315.1"/>
    <property type="match status" value="1"/>
</dbReference>
<gene>
    <name evidence="11" type="primary">kdpC</name>
    <name evidence="12" type="ORF">SAMN05216339_102356</name>
</gene>
<evidence type="ECO:0000256" key="8">
    <source>
        <dbReference type="ARBA" id="ARBA00022989"/>
    </source>
</evidence>
<keyword evidence="10 11" id="KW-0472">Membrane</keyword>
<keyword evidence="5 11" id="KW-0547">Nucleotide-binding</keyword>
<evidence type="ECO:0000256" key="4">
    <source>
        <dbReference type="ARBA" id="ARBA00022692"/>
    </source>
</evidence>
<proteinExistence type="inferred from homology"/>
<keyword evidence="9 11" id="KW-0406">Ion transport</keyword>
<protein>
    <recommendedName>
        <fullName evidence="11">Potassium-transporting ATPase KdpC subunit</fullName>
    </recommendedName>
    <alternativeName>
        <fullName evidence="11">ATP phosphohydrolase [potassium-transporting] C chain</fullName>
    </alternativeName>
    <alternativeName>
        <fullName evidence="11">Potassium-binding and translocating subunit C</fullName>
    </alternativeName>
    <alternativeName>
        <fullName evidence="11">Potassium-translocating ATPase C chain</fullName>
    </alternativeName>
</protein>
<comment type="function">
    <text evidence="11">Part of the high-affinity ATP-driven potassium transport (or Kdp) system, which catalyzes the hydrolysis of ATP coupled with the electrogenic transport of potassium into the cytoplasm. This subunit acts as a catalytic chaperone that increases the ATP-binding affinity of the ATP-hydrolyzing subunit KdpB by the formation of a transient KdpB/KdpC/ATP ternary complex.</text>
</comment>
<dbReference type="GO" id="GO:0005886">
    <property type="term" value="C:plasma membrane"/>
    <property type="evidence" value="ECO:0007669"/>
    <property type="project" value="UniProtKB-SubCell"/>
</dbReference>
<reference evidence="12 13" key="1">
    <citation type="submission" date="2016-10" db="EMBL/GenBank/DDBJ databases">
        <authorList>
            <person name="de Groot N.N."/>
        </authorList>
    </citation>
    <scope>NUCLEOTIDE SEQUENCE [LARGE SCALE GENOMIC DNA]</scope>
    <source>
        <strain evidence="12 13">Nm24</strain>
    </source>
</reference>
<evidence type="ECO:0000256" key="9">
    <source>
        <dbReference type="ARBA" id="ARBA00023065"/>
    </source>
</evidence>
<comment type="subcellular location">
    <subcellularLocation>
        <location evidence="11">Cell membrane</location>
        <topology evidence="11">Single-pass membrane protein</topology>
    </subcellularLocation>
</comment>
<organism evidence="12 13">
    <name type="scientific">Nitrosomonas eutropha</name>
    <dbReference type="NCBI Taxonomy" id="916"/>
    <lineage>
        <taxon>Bacteria</taxon>
        <taxon>Pseudomonadati</taxon>
        <taxon>Pseudomonadota</taxon>
        <taxon>Betaproteobacteria</taxon>
        <taxon>Nitrosomonadales</taxon>
        <taxon>Nitrosomonadaceae</taxon>
        <taxon>Nitrosomonas</taxon>
    </lineage>
</organism>
<dbReference type="EMBL" id="FPBL01000002">
    <property type="protein sequence ID" value="SFU45916.1"/>
    <property type="molecule type" value="Genomic_DNA"/>
</dbReference>
<dbReference type="Pfam" id="PF02669">
    <property type="entry name" value="KdpC"/>
    <property type="match status" value="1"/>
</dbReference>
<keyword evidence="3 11" id="KW-0633">Potassium transport</keyword>
<dbReference type="PANTHER" id="PTHR30042:SF2">
    <property type="entry name" value="POTASSIUM-TRANSPORTING ATPASE KDPC SUBUNIT"/>
    <property type="match status" value="1"/>
</dbReference>
<dbReference type="PANTHER" id="PTHR30042">
    <property type="entry name" value="POTASSIUM-TRANSPORTING ATPASE C CHAIN"/>
    <property type="match status" value="1"/>
</dbReference>
<dbReference type="InterPro" id="IPR003820">
    <property type="entry name" value="KdpC"/>
</dbReference>
<keyword evidence="1 11" id="KW-0813">Transport</keyword>
<feature type="transmembrane region" description="Helical" evidence="11">
    <location>
        <begin position="20"/>
        <end position="43"/>
    </location>
</feature>
<evidence type="ECO:0000313" key="13">
    <source>
        <dbReference type="Proteomes" id="UP000183926"/>
    </source>
</evidence>
<dbReference type="GO" id="GO:0005524">
    <property type="term" value="F:ATP binding"/>
    <property type="evidence" value="ECO:0007669"/>
    <property type="project" value="UniProtKB-UniRule"/>
</dbReference>
<comment type="subunit">
    <text evidence="11">The system is composed of three essential subunits: KdpA, KdpB and KdpC.</text>
</comment>
<sequence length="230" mass="24296">MNDLNLSNSVRESVISPLNGLFWPCVRSAIFVVVVTGVIYPLLTTGVAQRVLPQQANGSLIEKNGVTVGSAVIGQFFTDMRYFHPRPSTTMGPDPHDAGKMIAVPYNAGVSAGSNQGPTNQALIDTVAQRVIDYRKINDLPANALVPVDAVTASGSGLDPHISVANAQAQAARVAEARGLTFSQVQQLLTQHIEGRVLGLLGEPRVNVLILNIALDSLPVSADAAQIIDK</sequence>
<evidence type="ECO:0000256" key="6">
    <source>
        <dbReference type="ARBA" id="ARBA00022840"/>
    </source>
</evidence>
<keyword evidence="6 11" id="KW-0067">ATP-binding</keyword>
<keyword evidence="4 11" id="KW-0812">Transmembrane</keyword>
<name>A0A1I7GCC9_9PROT</name>
<evidence type="ECO:0000256" key="1">
    <source>
        <dbReference type="ARBA" id="ARBA00022448"/>
    </source>
</evidence>
<comment type="similarity">
    <text evidence="11">Belongs to the KdpC family.</text>
</comment>
<evidence type="ECO:0000313" key="12">
    <source>
        <dbReference type="EMBL" id="SFU45916.1"/>
    </source>
</evidence>
<evidence type="ECO:0000256" key="7">
    <source>
        <dbReference type="ARBA" id="ARBA00022958"/>
    </source>
</evidence>
<evidence type="ECO:0000256" key="10">
    <source>
        <dbReference type="ARBA" id="ARBA00023136"/>
    </source>
</evidence>
<dbReference type="AlphaFoldDB" id="A0A1I7GCC9"/>
<keyword evidence="8 11" id="KW-1133">Transmembrane helix</keyword>